<proteinExistence type="predicted"/>
<dbReference type="SUPFAM" id="SSF53335">
    <property type="entry name" value="S-adenosyl-L-methionine-dependent methyltransferases"/>
    <property type="match status" value="1"/>
</dbReference>
<evidence type="ECO:0000313" key="2">
    <source>
        <dbReference type="EMBL" id="MFC4332142.1"/>
    </source>
</evidence>
<dbReference type="EC" id="2.1.1.-" evidence="2"/>
<dbReference type="GO" id="GO:0032259">
    <property type="term" value="P:methylation"/>
    <property type="evidence" value="ECO:0007669"/>
    <property type="project" value="UniProtKB-KW"/>
</dbReference>
<dbReference type="Gene3D" id="3.40.50.150">
    <property type="entry name" value="Vaccinia Virus protein VP39"/>
    <property type="match status" value="1"/>
</dbReference>
<organism evidence="2 3">
    <name type="scientific">Streptomyces andamanensis</name>
    <dbReference type="NCBI Taxonomy" id="1565035"/>
    <lineage>
        <taxon>Bacteria</taxon>
        <taxon>Bacillati</taxon>
        <taxon>Actinomycetota</taxon>
        <taxon>Actinomycetes</taxon>
        <taxon>Kitasatosporales</taxon>
        <taxon>Streptomycetaceae</taxon>
        <taxon>Streptomyces</taxon>
    </lineage>
</organism>
<name>A0ABV8TND8_9ACTN</name>
<keyword evidence="3" id="KW-1185">Reference proteome</keyword>
<dbReference type="Proteomes" id="UP001595824">
    <property type="component" value="Unassembled WGS sequence"/>
</dbReference>
<dbReference type="RefSeq" id="WP_381743686.1">
    <property type="nucleotide sequence ID" value="NZ_JBHSDP010000027.1"/>
</dbReference>
<feature type="region of interest" description="Disordered" evidence="1">
    <location>
        <begin position="1"/>
        <end position="33"/>
    </location>
</feature>
<dbReference type="GO" id="GO:0008168">
    <property type="term" value="F:methyltransferase activity"/>
    <property type="evidence" value="ECO:0007669"/>
    <property type="project" value="UniProtKB-KW"/>
</dbReference>
<accession>A0ABV8TND8</accession>
<dbReference type="EMBL" id="JBHSDP010000027">
    <property type="protein sequence ID" value="MFC4332142.1"/>
    <property type="molecule type" value="Genomic_DNA"/>
</dbReference>
<keyword evidence="2" id="KW-0489">Methyltransferase</keyword>
<gene>
    <name evidence="2" type="ORF">ACFPC0_31130</name>
</gene>
<keyword evidence="2" id="KW-0808">Transferase</keyword>
<evidence type="ECO:0000256" key="1">
    <source>
        <dbReference type="SAM" id="MobiDB-lite"/>
    </source>
</evidence>
<evidence type="ECO:0000313" key="3">
    <source>
        <dbReference type="Proteomes" id="UP001595824"/>
    </source>
</evidence>
<dbReference type="CDD" id="cd02440">
    <property type="entry name" value="AdoMet_MTases"/>
    <property type="match status" value="1"/>
</dbReference>
<dbReference type="InterPro" id="IPR029063">
    <property type="entry name" value="SAM-dependent_MTases_sf"/>
</dbReference>
<comment type="caution">
    <text evidence="2">The sequence shown here is derived from an EMBL/GenBank/DDBJ whole genome shotgun (WGS) entry which is preliminary data.</text>
</comment>
<protein>
    <submittedName>
        <fullName evidence="2">Class I SAM-dependent methyltransferase</fullName>
        <ecNumber evidence="2">2.1.1.-</ecNumber>
    </submittedName>
</protein>
<reference evidence="3" key="1">
    <citation type="journal article" date="2019" name="Int. J. Syst. Evol. Microbiol.">
        <title>The Global Catalogue of Microorganisms (GCM) 10K type strain sequencing project: providing services to taxonomists for standard genome sequencing and annotation.</title>
        <authorList>
            <consortium name="The Broad Institute Genomics Platform"/>
            <consortium name="The Broad Institute Genome Sequencing Center for Infectious Disease"/>
            <person name="Wu L."/>
            <person name="Ma J."/>
        </authorList>
    </citation>
    <scope>NUCLEOTIDE SEQUENCE [LARGE SCALE GENOMIC DNA]</scope>
    <source>
        <strain evidence="3">PCU 347</strain>
    </source>
</reference>
<sequence length="392" mass="43231">MQGIVDSGRTTGRPGRSPPYARSPTGSRPCRPCRTPLRVYDPRRIGYAAELAQGTDRFHEPRRADCPWCGSARLRTRLSAPDLLQRKPGRFALDQCRDCGHAFQNPRLTPAGLAFYHRDFDESDPGALPDPVLAARRSHRRHRWDAHLMRDVGEPESWLDVGTGHAHFPAAAQEIFPYTSFDGLDPTPRVEAARAAGRIEEAHIGHLSDPRVAERLRGRYDVVSMFHHLSHAPDPRAELRGALTALRPGGHLLIELPDPRSAFALLLGKWWLPHGQPRHLHLPPVRNLRAALESAGCTVLVTDHRTPHTPNDLSAALALALARLLPAPDAPWRQTPPSTPRRALRTVLAAATSPLVDLAALLDLALAPLLRRTPGCSNTYRLVARRDTAGPV</sequence>
<dbReference type="Pfam" id="PF13489">
    <property type="entry name" value="Methyltransf_23"/>
    <property type="match status" value="1"/>
</dbReference>